<dbReference type="InterPro" id="IPR036047">
    <property type="entry name" value="F-box-like_dom_sf"/>
</dbReference>
<dbReference type="EMBL" id="DF973952">
    <property type="protein sequence ID" value="GAU43016.1"/>
    <property type="molecule type" value="Genomic_DNA"/>
</dbReference>
<evidence type="ECO:0000313" key="2">
    <source>
        <dbReference type="EMBL" id="GAU43016.1"/>
    </source>
</evidence>
<dbReference type="PROSITE" id="PS50181">
    <property type="entry name" value="FBOX"/>
    <property type="match status" value="1"/>
</dbReference>
<dbReference type="InterPro" id="IPR001810">
    <property type="entry name" value="F-box_dom"/>
</dbReference>
<proteinExistence type="predicted"/>
<accession>A0A2Z6NGN7</accession>
<protein>
    <recommendedName>
        <fullName evidence="1">F-box domain-containing protein</fullName>
    </recommendedName>
</protein>
<dbReference type="OrthoDB" id="591557at2759"/>
<dbReference type="AlphaFoldDB" id="A0A2Z6NGN7"/>
<dbReference type="InterPro" id="IPR050796">
    <property type="entry name" value="SCF_F-box_component"/>
</dbReference>
<feature type="domain" description="F-box" evidence="1">
    <location>
        <begin position="18"/>
        <end position="70"/>
    </location>
</feature>
<sequence length="349" mass="39913">MAAQTQPLLQPTATISGQLLSPTLPEELIANILVRLPVRSLLQFKSVSKSWKTLISDPHFANTHLRFDTTITNQQLIFYSSKTEEEPYNILTYDLKPLFEENPSTCVKPVSFTSLNTNKYCLLDSCNGLLCLLDKSQRCLRLFNPSINFKSKRSPQVNPLHWCISYCGFGYDQIDDKYKFLAVLKNLDNFSETLTKIYTFGEDSCKTIQNFPYNYAVQFLGEFVSGTLNWLVRSNQSLTILSFDLNKETYREVLLPQNDVGEDGVVESWTKLMIIPHEKFRSNSLPAYHPWIVEPLFISENGVVLLRDIPASKFALYNLNTGGVVYPSLSRTLPKYLPVHRESLLSPQW</sequence>
<dbReference type="Pfam" id="PF00646">
    <property type="entry name" value="F-box"/>
    <property type="match status" value="1"/>
</dbReference>
<dbReference type="Pfam" id="PF08268">
    <property type="entry name" value="FBA_3"/>
    <property type="match status" value="1"/>
</dbReference>
<name>A0A2Z6NGN7_TRISU</name>
<reference evidence="3" key="1">
    <citation type="journal article" date="2017" name="Front. Plant Sci.">
        <title>Climate Clever Clovers: New Paradigm to Reduce the Environmental Footprint of Ruminants by Breeding Low Methanogenic Forages Utilizing Haplotype Variation.</title>
        <authorList>
            <person name="Kaur P."/>
            <person name="Appels R."/>
            <person name="Bayer P.E."/>
            <person name="Keeble-Gagnere G."/>
            <person name="Wang J."/>
            <person name="Hirakawa H."/>
            <person name="Shirasawa K."/>
            <person name="Vercoe P."/>
            <person name="Stefanova K."/>
            <person name="Durmic Z."/>
            <person name="Nichols P."/>
            <person name="Revell C."/>
            <person name="Isobe S.N."/>
            <person name="Edwards D."/>
            <person name="Erskine W."/>
        </authorList>
    </citation>
    <scope>NUCLEOTIDE SEQUENCE [LARGE SCALE GENOMIC DNA]</scope>
    <source>
        <strain evidence="3">cv. Daliak</strain>
    </source>
</reference>
<dbReference type="SUPFAM" id="SSF81383">
    <property type="entry name" value="F-box domain"/>
    <property type="match status" value="1"/>
</dbReference>
<organism evidence="2 3">
    <name type="scientific">Trifolium subterraneum</name>
    <name type="common">Subterranean clover</name>
    <dbReference type="NCBI Taxonomy" id="3900"/>
    <lineage>
        <taxon>Eukaryota</taxon>
        <taxon>Viridiplantae</taxon>
        <taxon>Streptophyta</taxon>
        <taxon>Embryophyta</taxon>
        <taxon>Tracheophyta</taxon>
        <taxon>Spermatophyta</taxon>
        <taxon>Magnoliopsida</taxon>
        <taxon>eudicotyledons</taxon>
        <taxon>Gunneridae</taxon>
        <taxon>Pentapetalae</taxon>
        <taxon>rosids</taxon>
        <taxon>fabids</taxon>
        <taxon>Fabales</taxon>
        <taxon>Fabaceae</taxon>
        <taxon>Papilionoideae</taxon>
        <taxon>50 kb inversion clade</taxon>
        <taxon>NPAAA clade</taxon>
        <taxon>Hologalegina</taxon>
        <taxon>IRL clade</taxon>
        <taxon>Trifolieae</taxon>
        <taxon>Trifolium</taxon>
    </lineage>
</organism>
<dbReference type="Proteomes" id="UP000242715">
    <property type="component" value="Unassembled WGS sequence"/>
</dbReference>
<evidence type="ECO:0000259" key="1">
    <source>
        <dbReference type="PROSITE" id="PS50181"/>
    </source>
</evidence>
<dbReference type="InterPro" id="IPR013187">
    <property type="entry name" value="F-box-assoc_dom_typ3"/>
</dbReference>
<dbReference type="CDD" id="cd22157">
    <property type="entry name" value="F-box_AtFBW1-like"/>
    <property type="match status" value="1"/>
</dbReference>
<dbReference type="PANTHER" id="PTHR31672:SF13">
    <property type="entry name" value="F-BOX PROTEIN CPR30-LIKE"/>
    <property type="match status" value="1"/>
</dbReference>
<dbReference type="Gene3D" id="1.20.1280.50">
    <property type="match status" value="1"/>
</dbReference>
<gene>
    <name evidence="2" type="ORF">TSUD_28350</name>
</gene>
<keyword evidence="3" id="KW-1185">Reference proteome</keyword>
<dbReference type="NCBIfam" id="TIGR01640">
    <property type="entry name" value="F_box_assoc_1"/>
    <property type="match status" value="1"/>
</dbReference>
<evidence type="ECO:0000313" key="3">
    <source>
        <dbReference type="Proteomes" id="UP000242715"/>
    </source>
</evidence>
<dbReference type="SMART" id="SM00256">
    <property type="entry name" value="FBOX"/>
    <property type="match status" value="1"/>
</dbReference>
<dbReference type="PANTHER" id="PTHR31672">
    <property type="entry name" value="BNACNNG10540D PROTEIN"/>
    <property type="match status" value="1"/>
</dbReference>
<dbReference type="InterPro" id="IPR017451">
    <property type="entry name" value="F-box-assoc_interact_dom"/>
</dbReference>